<dbReference type="EMBL" id="CAMKVN010016239">
    <property type="protein sequence ID" value="CAI2197405.1"/>
    <property type="molecule type" value="Genomic_DNA"/>
</dbReference>
<name>A0A9W4T9J8_9GLOM</name>
<evidence type="ECO:0000259" key="1">
    <source>
        <dbReference type="PROSITE" id="PS50011"/>
    </source>
</evidence>
<evidence type="ECO:0000313" key="3">
    <source>
        <dbReference type="Proteomes" id="UP001153678"/>
    </source>
</evidence>
<protein>
    <submittedName>
        <fullName evidence="2">7066_t:CDS:1</fullName>
    </submittedName>
</protein>
<dbReference type="AlphaFoldDB" id="A0A9W4T9J8"/>
<dbReference type="PANTHER" id="PTHR44329">
    <property type="entry name" value="SERINE/THREONINE-PROTEIN KINASE TNNI3K-RELATED"/>
    <property type="match status" value="1"/>
</dbReference>
<dbReference type="InterPro" id="IPR051681">
    <property type="entry name" value="Ser/Thr_Kinases-Pseudokinases"/>
</dbReference>
<dbReference type="InterPro" id="IPR001245">
    <property type="entry name" value="Ser-Thr/Tyr_kinase_cat_dom"/>
</dbReference>
<dbReference type="SUPFAM" id="SSF56112">
    <property type="entry name" value="Protein kinase-like (PK-like)"/>
    <property type="match status" value="1"/>
</dbReference>
<dbReference type="GO" id="GO:0005524">
    <property type="term" value="F:ATP binding"/>
    <property type="evidence" value="ECO:0007669"/>
    <property type="project" value="InterPro"/>
</dbReference>
<feature type="domain" description="Protein kinase" evidence="1">
    <location>
        <begin position="1"/>
        <end position="79"/>
    </location>
</feature>
<reference evidence="2" key="1">
    <citation type="submission" date="2022-08" db="EMBL/GenBank/DDBJ databases">
        <authorList>
            <person name="Kallberg Y."/>
            <person name="Tangrot J."/>
            <person name="Rosling A."/>
        </authorList>
    </citation>
    <scope>NUCLEOTIDE SEQUENCE</scope>
    <source>
        <strain evidence="2">Wild A</strain>
    </source>
</reference>
<dbReference type="InterPro" id="IPR011009">
    <property type="entry name" value="Kinase-like_dom_sf"/>
</dbReference>
<accession>A0A9W4T9J8</accession>
<feature type="non-terminal residue" evidence="2">
    <location>
        <position position="1"/>
    </location>
</feature>
<dbReference type="OrthoDB" id="2353542at2759"/>
<sequence>DVYSVGVLLWEISSGRPPFYAEVKDYDIYLAIEISQGKRESIIPGTPEDYVKIYTECWNNEPDNRPYMNKVVEELNAIIQKTNIIENEQFN</sequence>
<keyword evidence="3" id="KW-1185">Reference proteome</keyword>
<dbReference type="GO" id="GO:0004674">
    <property type="term" value="F:protein serine/threonine kinase activity"/>
    <property type="evidence" value="ECO:0007669"/>
    <property type="project" value="TreeGrafter"/>
</dbReference>
<evidence type="ECO:0000313" key="2">
    <source>
        <dbReference type="EMBL" id="CAI2197405.1"/>
    </source>
</evidence>
<dbReference type="PROSITE" id="PS50011">
    <property type="entry name" value="PROTEIN_KINASE_DOM"/>
    <property type="match status" value="1"/>
</dbReference>
<proteinExistence type="predicted"/>
<dbReference type="Pfam" id="PF07714">
    <property type="entry name" value="PK_Tyr_Ser-Thr"/>
    <property type="match status" value="1"/>
</dbReference>
<gene>
    <name evidence="2" type="ORF">FWILDA_LOCUS18061</name>
</gene>
<dbReference type="InterPro" id="IPR000719">
    <property type="entry name" value="Prot_kinase_dom"/>
</dbReference>
<organism evidence="2 3">
    <name type="scientific">Funneliformis geosporum</name>
    <dbReference type="NCBI Taxonomy" id="1117311"/>
    <lineage>
        <taxon>Eukaryota</taxon>
        <taxon>Fungi</taxon>
        <taxon>Fungi incertae sedis</taxon>
        <taxon>Mucoromycota</taxon>
        <taxon>Glomeromycotina</taxon>
        <taxon>Glomeromycetes</taxon>
        <taxon>Glomerales</taxon>
        <taxon>Glomeraceae</taxon>
        <taxon>Funneliformis</taxon>
    </lineage>
</organism>
<dbReference type="Gene3D" id="1.10.510.10">
    <property type="entry name" value="Transferase(Phosphotransferase) domain 1"/>
    <property type="match status" value="1"/>
</dbReference>
<comment type="caution">
    <text evidence="2">The sequence shown here is derived from an EMBL/GenBank/DDBJ whole genome shotgun (WGS) entry which is preliminary data.</text>
</comment>
<dbReference type="Proteomes" id="UP001153678">
    <property type="component" value="Unassembled WGS sequence"/>
</dbReference>
<feature type="non-terminal residue" evidence="2">
    <location>
        <position position="91"/>
    </location>
</feature>